<dbReference type="InterPro" id="IPR003010">
    <property type="entry name" value="C-N_Hydrolase"/>
</dbReference>
<keyword evidence="4 9" id="KW-0808">Transferase</keyword>
<dbReference type="UniPathway" id="UPA00666"/>
<keyword evidence="3 9" id="KW-1003">Cell membrane</keyword>
<dbReference type="OrthoDB" id="9804277at2"/>
<dbReference type="HAMAP" id="MF_01148">
    <property type="entry name" value="Lnt"/>
    <property type="match status" value="1"/>
</dbReference>
<feature type="transmembrane region" description="Helical" evidence="9">
    <location>
        <begin position="32"/>
        <end position="48"/>
    </location>
</feature>
<sequence length="509" mass="56088">MPDRPRALPALVHNLALILAGAAQTLSFSPFYLWPLGLVSLLAVLHLTKRTASEKLFRDGWLVGLGLFGSGTSWVYVSIHDYGMTSVPVAAALTLVFVAGLALFPALGFWLWGKLTSSAATRLWLFPAVWVLTDWVRGFLFTGFPWLYLGTSQVDGPLAPWAPVIGVHGVTLLLAASATLLYGAFVAYRQRSGSKEPAVLLCLAVLPWLTAWPLGSLNWTEREPRPISFAAMQGNIPQQIKWEPAHLRDQLVQYLTMTEGYWDRDLILWPETAIPVPSPDAGPIVDRIEEKAAEHGTTLLTGIPWFGYSEELQRETFHNSMTVIGDGDGFYHKQKLVPFGEYVPLEVWLRGLIGFFDLPMSSFSPGPAEQALLSIGGRSVNAFICYEIAYPDFVAAGSRGTDYLVTVSNDAWFGNSIAPLQHLQLARMRALETSRFVLRGTNNGVTALIDEHGQVLQSAPRFEVAVLSGELYPVKGATPFMRWQSWPVLVLLGLILGAAKWLKRKSRTG</sequence>
<keyword evidence="11" id="KW-0449">Lipoprotein</keyword>
<keyword evidence="5 9" id="KW-0812">Transmembrane</keyword>
<dbReference type="CDD" id="cd07571">
    <property type="entry name" value="ALP_N-acyl_transferase"/>
    <property type="match status" value="1"/>
</dbReference>
<dbReference type="Pfam" id="PF00795">
    <property type="entry name" value="CN_hydrolase"/>
    <property type="match status" value="1"/>
</dbReference>
<proteinExistence type="inferred from homology"/>
<organism evidence="11 12">
    <name type="scientific">Hydrocarboniclastica marina</name>
    <dbReference type="NCBI Taxonomy" id="2259620"/>
    <lineage>
        <taxon>Bacteria</taxon>
        <taxon>Pseudomonadati</taxon>
        <taxon>Pseudomonadota</taxon>
        <taxon>Gammaproteobacteria</taxon>
        <taxon>Alteromonadales</taxon>
        <taxon>Alteromonadaceae</taxon>
        <taxon>Hydrocarboniclastica</taxon>
    </lineage>
</organism>
<keyword evidence="8 9" id="KW-0012">Acyltransferase</keyword>
<comment type="similarity">
    <text evidence="2 9">Belongs to the CN hydrolase family. Apolipoprotein N-acyltransferase subfamily.</text>
</comment>
<evidence type="ECO:0000256" key="6">
    <source>
        <dbReference type="ARBA" id="ARBA00022989"/>
    </source>
</evidence>
<dbReference type="GO" id="GO:0016410">
    <property type="term" value="F:N-acyltransferase activity"/>
    <property type="evidence" value="ECO:0007669"/>
    <property type="project" value="UniProtKB-UniRule"/>
</dbReference>
<feature type="transmembrane region" description="Helical" evidence="9">
    <location>
        <begin position="124"/>
        <end position="149"/>
    </location>
</feature>
<evidence type="ECO:0000256" key="3">
    <source>
        <dbReference type="ARBA" id="ARBA00022475"/>
    </source>
</evidence>
<keyword evidence="6 9" id="KW-1133">Transmembrane helix</keyword>
<evidence type="ECO:0000256" key="5">
    <source>
        <dbReference type="ARBA" id="ARBA00022692"/>
    </source>
</evidence>
<feature type="transmembrane region" description="Helical" evidence="9">
    <location>
        <begin position="198"/>
        <end position="219"/>
    </location>
</feature>
<evidence type="ECO:0000256" key="2">
    <source>
        <dbReference type="ARBA" id="ARBA00010065"/>
    </source>
</evidence>
<evidence type="ECO:0000256" key="7">
    <source>
        <dbReference type="ARBA" id="ARBA00023136"/>
    </source>
</evidence>
<comment type="catalytic activity">
    <reaction evidence="9">
        <text>N-terminal S-1,2-diacyl-sn-glyceryl-L-cysteinyl-[lipoprotein] + a glycerophospholipid = N-acyl-S-1,2-diacyl-sn-glyceryl-L-cysteinyl-[lipoprotein] + a 2-acyl-sn-glycero-3-phospholipid + H(+)</text>
        <dbReference type="Rhea" id="RHEA:48228"/>
        <dbReference type="Rhea" id="RHEA-COMP:14681"/>
        <dbReference type="Rhea" id="RHEA-COMP:14684"/>
        <dbReference type="ChEBI" id="CHEBI:15378"/>
        <dbReference type="ChEBI" id="CHEBI:136912"/>
        <dbReference type="ChEBI" id="CHEBI:140656"/>
        <dbReference type="ChEBI" id="CHEBI:140657"/>
        <dbReference type="ChEBI" id="CHEBI:140660"/>
        <dbReference type="EC" id="2.3.1.269"/>
    </reaction>
</comment>
<evidence type="ECO:0000259" key="10">
    <source>
        <dbReference type="PROSITE" id="PS50263"/>
    </source>
</evidence>
<dbReference type="Pfam" id="PF20154">
    <property type="entry name" value="LNT_N"/>
    <property type="match status" value="1"/>
</dbReference>
<feature type="domain" description="CN hydrolase" evidence="10">
    <location>
        <begin position="232"/>
        <end position="473"/>
    </location>
</feature>
<dbReference type="PANTHER" id="PTHR38686">
    <property type="entry name" value="APOLIPOPROTEIN N-ACYLTRANSFERASE"/>
    <property type="match status" value="1"/>
</dbReference>
<reference evidence="11 12" key="1">
    <citation type="submission" date="2018-07" db="EMBL/GenBank/DDBJ databases">
        <title>Marsedoiliclastica nanhaica gen. nov. sp. nov., a novel marine hydrocarbonoclastic bacterium isolated from an in-situ enriched hydrocarbon-degrading consortium in deep-sea sediment.</title>
        <authorList>
            <person name="Dong C."/>
            <person name="Ma T."/>
            <person name="Liu R."/>
            <person name="Shao Z."/>
        </authorList>
    </citation>
    <scope>NUCLEOTIDE SEQUENCE [LARGE SCALE GENOMIC DNA]</scope>
    <source>
        <strain evidence="12">soil36-7</strain>
    </source>
</reference>
<dbReference type="InterPro" id="IPR036526">
    <property type="entry name" value="C-N_Hydrolase_sf"/>
</dbReference>
<evidence type="ECO:0000256" key="1">
    <source>
        <dbReference type="ARBA" id="ARBA00004651"/>
    </source>
</evidence>
<dbReference type="InterPro" id="IPR045378">
    <property type="entry name" value="LNT_N"/>
</dbReference>
<evidence type="ECO:0000256" key="9">
    <source>
        <dbReference type="HAMAP-Rule" id="MF_01148"/>
    </source>
</evidence>
<feature type="transmembrane region" description="Helical" evidence="9">
    <location>
        <begin position="89"/>
        <end position="112"/>
    </location>
</feature>
<dbReference type="EC" id="2.3.1.269" evidence="9"/>
<keyword evidence="12" id="KW-1185">Reference proteome</keyword>
<dbReference type="AlphaFoldDB" id="A0A4P7XIM9"/>
<dbReference type="Proteomes" id="UP000298049">
    <property type="component" value="Chromosome"/>
</dbReference>
<keyword evidence="7 9" id="KW-0472">Membrane</keyword>
<dbReference type="InterPro" id="IPR004563">
    <property type="entry name" value="Apolipo_AcylTrfase"/>
</dbReference>
<evidence type="ECO:0000256" key="8">
    <source>
        <dbReference type="ARBA" id="ARBA00023315"/>
    </source>
</evidence>
<dbReference type="RefSeq" id="WP_136549302.1">
    <property type="nucleotide sequence ID" value="NZ_CP031093.1"/>
</dbReference>
<feature type="transmembrane region" description="Helical" evidence="9">
    <location>
        <begin position="483"/>
        <end position="502"/>
    </location>
</feature>
<accession>A0A4P7XIM9</accession>
<feature type="transmembrane region" description="Helical" evidence="9">
    <location>
        <begin position="60"/>
        <end position="77"/>
    </location>
</feature>
<dbReference type="Gene3D" id="3.60.110.10">
    <property type="entry name" value="Carbon-nitrogen hydrolase"/>
    <property type="match status" value="1"/>
</dbReference>
<evidence type="ECO:0000313" key="12">
    <source>
        <dbReference type="Proteomes" id="UP000298049"/>
    </source>
</evidence>
<comment type="function">
    <text evidence="9">Catalyzes the phospholipid dependent N-acylation of the N-terminal cysteine of apolipoprotein, the last step in lipoprotein maturation.</text>
</comment>
<dbReference type="PANTHER" id="PTHR38686:SF1">
    <property type="entry name" value="APOLIPOPROTEIN N-ACYLTRANSFERASE"/>
    <property type="match status" value="1"/>
</dbReference>
<dbReference type="EMBL" id="CP031093">
    <property type="protein sequence ID" value="QCF26595.1"/>
    <property type="molecule type" value="Genomic_DNA"/>
</dbReference>
<dbReference type="GO" id="GO:0005886">
    <property type="term" value="C:plasma membrane"/>
    <property type="evidence" value="ECO:0007669"/>
    <property type="project" value="UniProtKB-SubCell"/>
</dbReference>
<dbReference type="SUPFAM" id="SSF56317">
    <property type="entry name" value="Carbon-nitrogen hydrolase"/>
    <property type="match status" value="1"/>
</dbReference>
<dbReference type="NCBIfam" id="TIGR00546">
    <property type="entry name" value="lnt"/>
    <property type="match status" value="1"/>
</dbReference>
<evidence type="ECO:0000313" key="11">
    <source>
        <dbReference type="EMBL" id="QCF26595.1"/>
    </source>
</evidence>
<dbReference type="KEGG" id="hmi:soil367_12000"/>
<protein>
    <recommendedName>
        <fullName evidence="9">Apolipoprotein N-acyltransferase</fullName>
        <shortName evidence="9">ALP N-acyltransferase</shortName>
        <ecNumber evidence="9">2.3.1.269</ecNumber>
    </recommendedName>
</protein>
<comment type="pathway">
    <text evidence="9">Protein modification; lipoprotein biosynthesis (N-acyl transfer).</text>
</comment>
<dbReference type="GO" id="GO:0042158">
    <property type="term" value="P:lipoprotein biosynthetic process"/>
    <property type="evidence" value="ECO:0007669"/>
    <property type="project" value="UniProtKB-UniRule"/>
</dbReference>
<name>A0A4P7XIM9_9ALTE</name>
<gene>
    <name evidence="9" type="primary">lnt</name>
    <name evidence="11" type="ORF">soil367_12000</name>
</gene>
<feature type="transmembrane region" description="Helical" evidence="9">
    <location>
        <begin position="161"/>
        <end position="186"/>
    </location>
</feature>
<dbReference type="PROSITE" id="PS50263">
    <property type="entry name" value="CN_HYDROLASE"/>
    <property type="match status" value="1"/>
</dbReference>
<comment type="subcellular location">
    <subcellularLocation>
        <location evidence="1 9">Cell membrane</location>
        <topology evidence="1 9">Multi-pass membrane protein</topology>
    </subcellularLocation>
</comment>
<evidence type="ECO:0000256" key="4">
    <source>
        <dbReference type="ARBA" id="ARBA00022679"/>
    </source>
</evidence>